<dbReference type="Gene3D" id="3.40.140.80">
    <property type="match status" value="1"/>
</dbReference>
<dbReference type="Pfam" id="PF17930">
    <property type="entry name" value="LpxI_N"/>
    <property type="match status" value="1"/>
</dbReference>
<feature type="domain" description="LpxI N-terminal" evidence="2">
    <location>
        <begin position="2"/>
        <end position="130"/>
    </location>
</feature>
<comment type="caution">
    <text evidence="3">The sequence shown here is derived from an EMBL/GenBank/DDBJ whole genome shotgun (WGS) entry which is preliminary data.</text>
</comment>
<dbReference type="AlphaFoldDB" id="A0A918KBD5"/>
<dbReference type="Proteomes" id="UP000600865">
    <property type="component" value="Unassembled WGS sequence"/>
</dbReference>
<proteinExistence type="predicted"/>
<dbReference type="Pfam" id="PF06230">
    <property type="entry name" value="LpxI_C"/>
    <property type="match status" value="1"/>
</dbReference>
<dbReference type="InterPro" id="IPR053174">
    <property type="entry name" value="LpxI"/>
</dbReference>
<accession>A0A918KBD5</accession>
<evidence type="ECO:0000313" key="4">
    <source>
        <dbReference type="Proteomes" id="UP000600865"/>
    </source>
</evidence>
<gene>
    <name evidence="3" type="primary">lpxI</name>
    <name evidence="3" type="ORF">GCM10011309_03460</name>
</gene>
<keyword evidence="4" id="KW-1185">Reference proteome</keyword>
<evidence type="ECO:0000259" key="2">
    <source>
        <dbReference type="Pfam" id="PF17930"/>
    </source>
</evidence>
<dbReference type="InterPro" id="IPR041255">
    <property type="entry name" value="LpxI_N"/>
</dbReference>
<sequence>MRIGLIAGGGKLPKYVEAAALENGTLATLIALDPFVSEGSFEAAQHLRVGQMGKIIKLLKRAKCTHVCFAGVVNRPDFSKVRPDFKAVRNLPGIIRAAGKGDDALMRHMLTLFENEGFEIISPQEVCQDLMLSDGVLGAVPMPEAHRTDALKACEIAAAIGALDIGQGVVVARGVTLAVEAQEGTDAMLSRVASLPIELRGSLTERVGVLAKLVKPTQDTRVDLPTIGPETIRRAAAAGLAGIVAEAGGAFVIDRTQTVRLANEAGLFIAGLPTAK</sequence>
<feature type="domain" description="LpxI C-terminal" evidence="1">
    <location>
        <begin position="134"/>
        <end position="269"/>
    </location>
</feature>
<organism evidence="3 4">
    <name type="scientific">Litorimonas cladophorae</name>
    <dbReference type="NCBI Taxonomy" id="1220491"/>
    <lineage>
        <taxon>Bacteria</taxon>
        <taxon>Pseudomonadati</taxon>
        <taxon>Pseudomonadota</taxon>
        <taxon>Alphaproteobacteria</taxon>
        <taxon>Maricaulales</taxon>
        <taxon>Robiginitomaculaceae</taxon>
    </lineage>
</organism>
<name>A0A918KBD5_9PROT</name>
<dbReference type="RefSeq" id="WP_189580502.1">
    <property type="nucleotide sequence ID" value="NZ_BMYV01000001.1"/>
</dbReference>
<evidence type="ECO:0000259" key="1">
    <source>
        <dbReference type="Pfam" id="PF06230"/>
    </source>
</evidence>
<dbReference type="PANTHER" id="PTHR39962:SF1">
    <property type="entry name" value="LPXI FAMILY PROTEIN"/>
    <property type="match status" value="1"/>
</dbReference>
<dbReference type="PANTHER" id="PTHR39962">
    <property type="entry name" value="BLL4848 PROTEIN"/>
    <property type="match status" value="1"/>
</dbReference>
<reference evidence="3 4" key="1">
    <citation type="journal article" date="2014" name="Int. J. Syst. Evol. Microbiol.">
        <title>Complete genome sequence of Corynebacterium casei LMG S-19264T (=DSM 44701T), isolated from a smear-ripened cheese.</title>
        <authorList>
            <consortium name="US DOE Joint Genome Institute (JGI-PGF)"/>
            <person name="Walter F."/>
            <person name="Albersmeier A."/>
            <person name="Kalinowski J."/>
            <person name="Ruckert C."/>
        </authorList>
    </citation>
    <scope>NUCLEOTIDE SEQUENCE [LARGE SCALE GENOMIC DNA]</scope>
    <source>
        <strain evidence="3 4">KCTC 23968</strain>
    </source>
</reference>
<dbReference type="InterPro" id="IPR043167">
    <property type="entry name" value="LpxI_C_sf"/>
</dbReference>
<dbReference type="EMBL" id="BMYV01000001">
    <property type="protein sequence ID" value="GGX57733.1"/>
    <property type="molecule type" value="Genomic_DNA"/>
</dbReference>
<evidence type="ECO:0000313" key="3">
    <source>
        <dbReference type="EMBL" id="GGX57733.1"/>
    </source>
</evidence>
<dbReference type="InterPro" id="IPR010415">
    <property type="entry name" value="LpxI_C"/>
</dbReference>
<protein>
    <submittedName>
        <fullName evidence="3">UDP-2,3-diacylglucosamine pyrophosphatase</fullName>
    </submittedName>
</protein>
<dbReference type="Gene3D" id="3.40.50.20">
    <property type="match status" value="1"/>
</dbReference>